<dbReference type="AlphaFoldDB" id="A0A8T2NUA7"/>
<dbReference type="Proteomes" id="UP000824540">
    <property type="component" value="Unassembled WGS sequence"/>
</dbReference>
<dbReference type="EMBL" id="JAFBMS010000038">
    <property type="protein sequence ID" value="KAG9341098.1"/>
    <property type="molecule type" value="Genomic_DNA"/>
</dbReference>
<name>A0A8T2NUA7_9TELE</name>
<protein>
    <submittedName>
        <fullName evidence="1">Uncharacterized protein</fullName>
    </submittedName>
</protein>
<organism evidence="1 2">
    <name type="scientific">Albula glossodonta</name>
    <name type="common">roundjaw bonefish</name>
    <dbReference type="NCBI Taxonomy" id="121402"/>
    <lineage>
        <taxon>Eukaryota</taxon>
        <taxon>Metazoa</taxon>
        <taxon>Chordata</taxon>
        <taxon>Craniata</taxon>
        <taxon>Vertebrata</taxon>
        <taxon>Euteleostomi</taxon>
        <taxon>Actinopterygii</taxon>
        <taxon>Neopterygii</taxon>
        <taxon>Teleostei</taxon>
        <taxon>Albuliformes</taxon>
        <taxon>Albulidae</taxon>
        <taxon>Albula</taxon>
    </lineage>
</organism>
<sequence>MNMPVAYRCFPLPVFWTELPPTVTLAKSDTATGIVPHPDRQGFDNKSHVRWRIRRPASCSRSQLTSAAPFSAAICRAVTPCWSMASAGHRCYHDTKNTTVQ</sequence>
<proteinExistence type="predicted"/>
<evidence type="ECO:0000313" key="1">
    <source>
        <dbReference type="EMBL" id="KAG9341098.1"/>
    </source>
</evidence>
<accession>A0A8T2NUA7</accession>
<reference evidence="1" key="1">
    <citation type="thesis" date="2021" institute="BYU ScholarsArchive" country="Provo, UT, USA">
        <title>Applications of and Algorithms for Genome Assembly and Genomic Analyses with an Emphasis on Marine Teleosts.</title>
        <authorList>
            <person name="Pickett B.D."/>
        </authorList>
    </citation>
    <scope>NUCLEOTIDE SEQUENCE</scope>
    <source>
        <strain evidence="1">HI-2016</strain>
    </source>
</reference>
<gene>
    <name evidence="1" type="ORF">JZ751_019852</name>
</gene>
<comment type="caution">
    <text evidence="1">The sequence shown here is derived from an EMBL/GenBank/DDBJ whole genome shotgun (WGS) entry which is preliminary data.</text>
</comment>
<evidence type="ECO:0000313" key="2">
    <source>
        <dbReference type="Proteomes" id="UP000824540"/>
    </source>
</evidence>
<keyword evidence="2" id="KW-1185">Reference proteome</keyword>